<dbReference type="Gene3D" id="3.40.50.620">
    <property type="entry name" value="HUPs"/>
    <property type="match status" value="1"/>
</dbReference>
<evidence type="ECO:0000256" key="2">
    <source>
        <dbReference type="ARBA" id="ARBA00022741"/>
    </source>
</evidence>
<evidence type="ECO:0000313" key="6">
    <source>
        <dbReference type="Proteomes" id="UP000760480"/>
    </source>
</evidence>
<keyword evidence="6" id="KW-1185">Reference proteome</keyword>
<keyword evidence="2" id="KW-0547">Nucleotide-binding</keyword>
<dbReference type="PANTHER" id="PTHR46268">
    <property type="entry name" value="STRESS RESPONSE PROTEIN NHAX"/>
    <property type="match status" value="1"/>
</dbReference>
<feature type="domain" description="UspA" evidence="4">
    <location>
        <begin position="5"/>
        <end position="152"/>
    </location>
</feature>
<evidence type="ECO:0000256" key="1">
    <source>
        <dbReference type="ARBA" id="ARBA00008791"/>
    </source>
</evidence>
<dbReference type="InterPro" id="IPR006016">
    <property type="entry name" value="UspA"/>
</dbReference>
<proteinExistence type="inferred from homology"/>
<organism evidence="5 6">
    <name type="scientific">Candidatus Competibacter phosphatis</name>
    <dbReference type="NCBI Taxonomy" id="221280"/>
    <lineage>
        <taxon>Bacteria</taxon>
        <taxon>Pseudomonadati</taxon>
        <taxon>Pseudomonadota</taxon>
        <taxon>Gammaproteobacteria</taxon>
        <taxon>Candidatus Competibacteraceae</taxon>
        <taxon>Candidatus Competibacter</taxon>
    </lineage>
</organism>
<dbReference type="SUPFAM" id="SSF52402">
    <property type="entry name" value="Adenine nucleotide alpha hydrolases-like"/>
    <property type="match status" value="1"/>
</dbReference>
<evidence type="ECO:0000313" key="5">
    <source>
        <dbReference type="EMBL" id="NMQ20032.1"/>
    </source>
</evidence>
<dbReference type="CDD" id="cd00293">
    <property type="entry name" value="USP-like"/>
    <property type="match status" value="1"/>
</dbReference>
<dbReference type="EMBL" id="SPMZ01000036">
    <property type="protein sequence ID" value="NMQ20032.1"/>
    <property type="molecule type" value="Genomic_DNA"/>
</dbReference>
<comment type="similarity">
    <text evidence="1">Belongs to the universal stress protein A family.</text>
</comment>
<sequence>MDYTIRTILYATDLGPHGVEVFNHAFSLAKQYGAKIHVVHALEPMSDYAQSLVETMVPPDALKTLHQEGFEQVNREMRRRLEKFCADHLHPDAHTVVAEMRVVEGHPAQVILDEAKRVGADLIVLGSHGQTTLGEIFMGSVAHKVLMKARSPKIPVFLVPIERE</sequence>
<dbReference type="PANTHER" id="PTHR46268:SF27">
    <property type="entry name" value="UNIVERSAL STRESS PROTEIN RV2623"/>
    <property type="match status" value="1"/>
</dbReference>
<protein>
    <submittedName>
        <fullName evidence="5">Universal stress protein</fullName>
    </submittedName>
</protein>
<keyword evidence="3" id="KW-0067">ATP-binding</keyword>
<comment type="caution">
    <text evidence="5">The sequence shown here is derived from an EMBL/GenBank/DDBJ whole genome shotgun (WGS) entry which is preliminary data.</text>
</comment>
<dbReference type="Pfam" id="PF00582">
    <property type="entry name" value="Usp"/>
    <property type="match status" value="1"/>
</dbReference>
<accession>A0ABX1TKU7</accession>
<name>A0ABX1TKU7_9GAMM</name>
<dbReference type="RefSeq" id="WP_169249291.1">
    <property type="nucleotide sequence ID" value="NZ_SPMZ01000036.1"/>
</dbReference>
<evidence type="ECO:0000256" key="3">
    <source>
        <dbReference type="ARBA" id="ARBA00022840"/>
    </source>
</evidence>
<reference evidence="5 6" key="1">
    <citation type="submission" date="2019-03" db="EMBL/GenBank/DDBJ databases">
        <title>Metabolic reconstructions from genomes of highly enriched 'Candidatus Accumulibacter' and 'Candidatus Competibacter' bioreactor populations.</title>
        <authorList>
            <person name="Annavajhala M.K."/>
            <person name="Welles L."/>
            <person name="Abbas B."/>
            <person name="Sorokin D."/>
            <person name="Park H."/>
            <person name="Van Loosdrecht M."/>
            <person name="Chandran K."/>
        </authorList>
    </citation>
    <scope>NUCLEOTIDE SEQUENCE [LARGE SCALE GENOMIC DNA]</scope>
    <source>
        <strain evidence="5 6">SBR_G</strain>
    </source>
</reference>
<dbReference type="PRINTS" id="PR01438">
    <property type="entry name" value="UNVRSLSTRESS"/>
</dbReference>
<dbReference type="Proteomes" id="UP000760480">
    <property type="component" value="Unassembled WGS sequence"/>
</dbReference>
<gene>
    <name evidence="5" type="ORF">E4P82_12990</name>
</gene>
<dbReference type="InterPro" id="IPR014729">
    <property type="entry name" value="Rossmann-like_a/b/a_fold"/>
</dbReference>
<dbReference type="InterPro" id="IPR006015">
    <property type="entry name" value="Universal_stress_UspA"/>
</dbReference>
<evidence type="ECO:0000259" key="4">
    <source>
        <dbReference type="Pfam" id="PF00582"/>
    </source>
</evidence>